<feature type="domain" description="SpaA-like prealbumin fold" evidence="5">
    <location>
        <begin position="414"/>
        <end position="519"/>
    </location>
</feature>
<dbReference type="InterPro" id="IPR054215">
    <property type="entry name" value="DUF6923"/>
</dbReference>
<dbReference type="InterPro" id="IPR055371">
    <property type="entry name" value="SpaA_PFL_dom_4"/>
</dbReference>
<dbReference type="Pfam" id="PF01345">
    <property type="entry name" value="DUF11"/>
    <property type="match status" value="2"/>
</dbReference>
<reference evidence="6 7" key="1">
    <citation type="submission" date="2024-03" db="EMBL/GenBank/DDBJ databases">
        <title>Novel species of the genus Variovorax.</title>
        <authorList>
            <person name="Liu Q."/>
            <person name="Xin Y.-H."/>
        </authorList>
    </citation>
    <scope>NUCLEOTIDE SEQUENCE [LARGE SCALE GENOMIC DNA]</scope>
    <source>
        <strain evidence="6 7">KACC 18901</strain>
    </source>
</reference>
<feature type="chain" id="PRO_5046985300" description="DUF11 domain-containing protein" evidence="1">
    <location>
        <begin position="30"/>
        <end position="743"/>
    </location>
</feature>
<feature type="domain" description="DUF11" evidence="2">
    <location>
        <begin position="284"/>
        <end position="406"/>
    </location>
</feature>
<keyword evidence="7" id="KW-1185">Reference proteome</keyword>
<protein>
    <recommendedName>
        <fullName evidence="8">DUF11 domain-containing protein</fullName>
    </recommendedName>
</protein>
<organism evidence="6 7">
    <name type="scientific">Variovorax robiniae</name>
    <dbReference type="NCBI Taxonomy" id="1836199"/>
    <lineage>
        <taxon>Bacteria</taxon>
        <taxon>Pseudomonadati</taxon>
        <taxon>Pseudomonadota</taxon>
        <taxon>Betaproteobacteria</taxon>
        <taxon>Burkholderiales</taxon>
        <taxon>Comamonadaceae</taxon>
        <taxon>Variovorax</taxon>
    </lineage>
</organism>
<dbReference type="EMBL" id="JBBKZS010000004">
    <property type="protein sequence ID" value="MEJ8855339.1"/>
    <property type="molecule type" value="Genomic_DNA"/>
</dbReference>
<dbReference type="NCBIfam" id="TIGR01451">
    <property type="entry name" value="B_ant_repeat"/>
    <property type="match status" value="2"/>
</dbReference>
<dbReference type="InterPro" id="IPR001434">
    <property type="entry name" value="OmcB-like_DUF11"/>
</dbReference>
<dbReference type="InterPro" id="IPR013783">
    <property type="entry name" value="Ig-like_fold"/>
</dbReference>
<proteinExistence type="predicted"/>
<feature type="domain" description="SpaA-like prealbumin fold" evidence="3">
    <location>
        <begin position="522"/>
        <end position="633"/>
    </location>
</feature>
<dbReference type="RefSeq" id="WP_340335417.1">
    <property type="nucleotide sequence ID" value="NZ_JBBKZS010000004.1"/>
</dbReference>
<dbReference type="InterPro" id="IPR047589">
    <property type="entry name" value="DUF11_rpt"/>
</dbReference>
<comment type="caution">
    <text evidence="6">The sequence shown here is derived from an EMBL/GenBank/DDBJ whole genome shotgun (WGS) entry which is preliminary data.</text>
</comment>
<dbReference type="Pfam" id="PF21959">
    <property type="entry name" value="DUF6923"/>
    <property type="match status" value="1"/>
</dbReference>
<evidence type="ECO:0000313" key="6">
    <source>
        <dbReference type="EMBL" id="MEJ8855339.1"/>
    </source>
</evidence>
<evidence type="ECO:0000256" key="1">
    <source>
        <dbReference type="SAM" id="SignalP"/>
    </source>
</evidence>
<sequence>MMLKKLSRWCGAAAVSLLAALSFSTPASAAGGPFATCPVEMYVAQSGGSAGFALYRVDTSKNPFTFPLVGKPAAGLNYNAIGFNKLDGYMYGIINSGHNLARIASDGSVTNMGPIAGFDPTAAQNYNSADVTDDGLMYVKPVVTGGVQNALWVIDLKQLAPGVPIVATQVPMTAAFGVADLAWVKQGTAKGLLYGVTGQASQLVSIDLNSSPAQVNFIGSPYNDGDQVGAMIGASNGVFGAANSGVFYQYDVATGVRTVISSSPPSTGNDGAHCTTADVVLSTDLAITKTDGVPSYRPGTDITYDVVVTNNGPFGVQNADVDDPLPAGTTAGGWTCTAANGGVCVTGSGTGALSHAKVNLPLNASATFKVKLTVPATFTGNLVNTATITTPPGFIDSNPANNTATDTDAPPPQVTIRKISVGGVGAFSFSGDNGVAAQTLTTTTPGTAVAGTPSLLTTVGGATTITEAVSPGYALTDISCTGMATGGSAAPDPANRKVTLDAAATALGSNIVCTFTNARQPTLRLAKALPSGRFVAADQFALSIAGTGGPVTATTTGSSNTPSESAVLVNATAGSPYTLSEAATGGADLANYASTWACTNALAGGQAPSGNGASFSVTPVIGDDLNCTITNVPGPKADLAIVKAASPANAQAGDIVTYTLTGSNNGPGAANGAVIRDVPGAGLSCPAPSTPVTCTASGGAACPSATVPASSLLGAGGVTIPIFPAGGQVVITMQCQVTASGAP</sequence>
<gene>
    <name evidence="6" type="ORF">WKW79_12205</name>
</gene>
<dbReference type="PANTHER" id="PTHR34819">
    <property type="entry name" value="LARGE CYSTEINE-RICH PERIPLASMIC PROTEIN OMCB"/>
    <property type="match status" value="1"/>
</dbReference>
<dbReference type="Gene3D" id="2.60.40.10">
    <property type="entry name" value="Immunoglobulins"/>
    <property type="match status" value="1"/>
</dbReference>
<evidence type="ECO:0000313" key="7">
    <source>
        <dbReference type="Proteomes" id="UP001367030"/>
    </source>
</evidence>
<feature type="signal peptide" evidence="1">
    <location>
        <begin position="1"/>
        <end position="29"/>
    </location>
</feature>
<accession>A0ABU8X6R1</accession>
<dbReference type="Pfam" id="PF20674">
    <property type="entry name" value="SpaA_3"/>
    <property type="match status" value="1"/>
</dbReference>
<evidence type="ECO:0000259" key="3">
    <source>
        <dbReference type="Pfam" id="PF20674"/>
    </source>
</evidence>
<evidence type="ECO:0000259" key="4">
    <source>
        <dbReference type="Pfam" id="PF21959"/>
    </source>
</evidence>
<dbReference type="Pfam" id="PF24514">
    <property type="entry name" value="SpaA_4"/>
    <property type="match status" value="1"/>
</dbReference>
<feature type="domain" description="DUF11" evidence="2">
    <location>
        <begin position="638"/>
        <end position="741"/>
    </location>
</feature>
<dbReference type="InterPro" id="IPR051172">
    <property type="entry name" value="Chlamydia_OmcB"/>
</dbReference>
<dbReference type="InterPro" id="IPR048834">
    <property type="entry name" value="SpaA_pre-album"/>
</dbReference>
<name>A0ABU8X6R1_9BURK</name>
<keyword evidence="1" id="KW-0732">Signal</keyword>
<feature type="domain" description="DUF6923" evidence="4">
    <location>
        <begin position="42"/>
        <end position="275"/>
    </location>
</feature>
<dbReference type="PANTHER" id="PTHR34819:SF3">
    <property type="entry name" value="CELL SURFACE PROTEIN"/>
    <property type="match status" value="1"/>
</dbReference>
<evidence type="ECO:0000259" key="2">
    <source>
        <dbReference type="Pfam" id="PF01345"/>
    </source>
</evidence>
<evidence type="ECO:0008006" key="8">
    <source>
        <dbReference type="Google" id="ProtNLM"/>
    </source>
</evidence>
<dbReference type="Proteomes" id="UP001367030">
    <property type="component" value="Unassembled WGS sequence"/>
</dbReference>
<evidence type="ECO:0000259" key="5">
    <source>
        <dbReference type="Pfam" id="PF24514"/>
    </source>
</evidence>